<feature type="transmembrane region" description="Helical" evidence="9">
    <location>
        <begin position="133"/>
        <end position="154"/>
    </location>
</feature>
<dbReference type="GO" id="GO:0005524">
    <property type="term" value="F:ATP binding"/>
    <property type="evidence" value="ECO:0007669"/>
    <property type="project" value="UniProtKB-KW"/>
</dbReference>
<evidence type="ECO:0000256" key="3">
    <source>
        <dbReference type="ARBA" id="ARBA00022475"/>
    </source>
</evidence>
<dbReference type="FunFam" id="3.40.50.300:FF:000221">
    <property type="entry name" value="Multidrug ABC transporter ATP-binding protein"/>
    <property type="match status" value="1"/>
</dbReference>
<evidence type="ECO:0000256" key="7">
    <source>
        <dbReference type="ARBA" id="ARBA00022989"/>
    </source>
</evidence>
<dbReference type="GO" id="GO:0016887">
    <property type="term" value="F:ATP hydrolysis activity"/>
    <property type="evidence" value="ECO:0007669"/>
    <property type="project" value="InterPro"/>
</dbReference>
<dbReference type="InterPro" id="IPR027417">
    <property type="entry name" value="P-loop_NTPase"/>
</dbReference>
<dbReference type="AlphaFoldDB" id="A0A068Z9J2"/>
<dbReference type="SMART" id="SM00382">
    <property type="entry name" value="AAA"/>
    <property type="match status" value="1"/>
</dbReference>
<accession>A0A068Z9J2</accession>
<dbReference type="GO" id="GO:0005886">
    <property type="term" value="C:plasma membrane"/>
    <property type="evidence" value="ECO:0007669"/>
    <property type="project" value="UniProtKB-SubCell"/>
</dbReference>
<feature type="transmembrane region" description="Helical" evidence="9">
    <location>
        <begin position="248"/>
        <end position="266"/>
    </location>
</feature>
<dbReference type="InterPro" id="IPR003439">
    <property type="entry name" value="ABC_transporter-like_ATP-bd"/>
</dbReference>
<evidence type="ECO:0000256" key="5">
    <source>
        <dbReference type="ARBA" id="ARBA00022741"/>
    </source>
</evidence>
<name>A0A068Z9J2_9GAMM</name>
<evidence type="ECO:0000256" key="2">
    <source>
        <dbReference type="ARBA" id="ARBA00022448"/>
    </source>
</evidence>
<keyword evidence="12" id="KW-0614">Plasmid</keyword>
<evidence type="ECO:0000259" key="11">
    <source>
        <dbReference type="PROSITE" id="PS50929"/>
    </source>
</evidence>
<dbReference type="Proteomes" id="UP000042738">
    <property type="component" value="Plasmid pSsAf2.3-1"/>
</dbReference>
<dbReference type="PANTHER" id="PTHR24221">
    <property type="entry name" value="ATP-BINDING CASSETTE SUB-FAMILY B"/>
    <property type="match status" value="1"/>
</dbReference>
<feature type="transmembrane region" description="Helical" evidence="9">
    <location>
        <begin position="54"/>
        <end position="72"/>
    </location>
</feature>
<feature type="domain" description="ABC transmembrane type-1" evidence="11">
    <location>
        <begin position="21"/>
        <end position="299"/>
    </location>
</feature>
<keyword evidence="4 9" id="KW-0812">Transmembrane</keyword>
<organism evidence="12 13">
    <name type="scientific">Serratia symbiotica</name>
    <dbReference type="NCBI Taxonomy" id="138074"/>
    <lineage>
        <taxon>Bacteria</taxon>
        <taxon>Pseudomonadati</taxon>
        <taxon>Pseudomonadota</taxon>
        <taxon>Gammaproteobacteria</taxon>
        <taxon>Enterobacterales</taxon>
        <taxon>Yersiniaceae</taxon>
        <taxon>Serratia</taxon>
    </lineage>
</organism>
<feature type="transmembrane region" description="Helical" evidence="9">
    <location>
        <begin position="272"/>
        <end position="298"/>
    </location>
</feature>
<dbReference type="CDD" id="cd07346">
    <property type="entry name" value="ABC_6TM_exporters"/>
    <property type="match status" value="1"/>
</dbReference>
<dbReference type="GeneID" id="93738122"/>
<dbReference type="InterPro" id="IPR017871">
    <property type="entry name" value="ABC_transporter-like_CS"/>
</dbReference>
<dbReference type="InterPro" id="IPR036640">
    <property type="entry name" value="ABC1_TM_sf"/>
</dbReference>
<sequence>MSLFNHMLAQPSSGRLRLVSGMLCRLIAQLFMVLPFFIAWWAINRVQQHADSQFWWLLGLSLVSCLAGQLFFSWQGQLRCFLGSYQLMMGLRQESASRLRHLPLGYFRQHRLGTTSALLTDAMRRVEEIFSHLLPEVVISLCTALLFLIALAFINVPLTLALVATLPLGVLALWGMSRLLLRGTQQQGTRMVTVSAMLIEFISGIRTLRLFNRYQGKLEQLDEQFDAIRRASMGIEAWGGGGVQVFRFLTECGLLALFITAGWLFTADTLSFTTWLLFVLVAYKVIDPLLEAAAYFTLLRVMQQSAARINDLLHQPTMPEQGIAELGEATPIAFDHVSFSYEADAVLKGTSFNVAEGSVTAIVGPSGSGKSTILHLLGGFWSPQNGEIYLGGVALSQLGSDQIFSRIGYVFQDVQLFDGSVMDNVRIGRPHASDEEVIAACQAAYCDDFIARLPEGYATSLGESAQRLSGGERQRLSIARMMLKDPPIIVLDEATALLDPLSQAQIQQALTRLAQNKTVLMVAHRLRTIEFADQILVLDKGEIVQRGTHQQLLKVNGLYQQLWQAGGALEQ</sequence>
<dbReference type="RefSeq" id="WP_040265171.1">
    <property type="nucleotide sequence ID" value="NZ_CAXKXZ010000015.1"/>
</dbReference>
<dbReference type="Gene3D" id="3.40.50.300">
    <property type="entry name" value="P-loop containing nucleotide triphosphate hydrolases"/>
    <property type="match status" value="1"/>
</dbReference>
<dbReference type="PROSITE" id="PS50893">
    <property type="entry name" value="ABC_TRANSPORTER_2"/>
    <property type="match status" value="1"/>
</dbReference>
<keyword evidence="5" id="KW-0547">Nucleotide-binding</keyword>
<dbReference type="SUPFAM" id="SSF52540">
    <property type="entry name" value="P-loop containing nucleoside triphosphate hydrolases"/>
    <property type="match status" value="1"/>
</dbReference>
<dbReference type="PROSITE" id="PS50929">
    <property type="entry name" value="ABC_TM1F"/>
    <property type="match status" value="1"/>
</dbReference>
<evidence type="ECO:0000259" key="10">
    <source>
        <dbReference type="PROSITE" id="PS50893"/>
    </source>
</evidence>
<evidence type="ECO:0000256" key="4">
    <source>
        <dbReference type="ARBA" id="ARBA00022692"/>
    </source>
</evidence>
<keyword evidence="6 12" id="KW-0067">ATP-binding</keyword>
<feature type="transmembrane region" description="Helical" evidence="9">
    <location>
        <begin position="160"/>
        <end position="181"/>
    </location>
</feature>
<dbReference type="STRING" id="138074.SYMBAF_210031"/>
<feature type="domain" description="ABC transporter" evidence="10">
    <location>
        <begin position="332"/>
        <end position="565"/>
    </location>
</feature>
<dbReference type="Gene3D" id="1.20.1560.10">
    <property type="entry name" value="ABC transporter type 1, transmembrane domain"/>
    <property type="match status" value="1"/>
</dbReference>
<dbReference type="InterPro" id="IPR011527">
    <property type="entry name" value="ABC1_TM_dom"/>
</dbReference>
<evidence type="ECO:0000256" key="6">
    <source>
        <dbReference type="ARBA" id="ARBA00022840"/>
    </source>
</evidence>
<keyword evidence="2" id="KW-0813">Transport</keyword>
<dbReference type="InterPro" id="IPR039421">
    <property type="entry name" value="Type_1_exporter"/>
</dbReference>
<dbReference type="Pfam" id="PF00005">
    <property type="entry name" value="ABC_tran"/>
    <property type="match status" value="1"/>
</dbReference>
<dbReference type="GO" id="GO:0034040">
    <property type="term" value="F:ATPase-coupled lipid transmembrane transporter activity"/>
    <property type="evidence" value="ECO:0007669"/>
    <property type="project" value="TreeGrafter"/>
</dbReference>
<dbReference type="Pfam" id="PF00664">
    <property type="entry name" value="ABC_membrane"/>
    <property type="match status" value="1"/>
</dbReference>
<dbReference type="InterPro" id="IPR003593">
    <property type="entry name" value="AAA+_ATPase"/>
</dbReference>
<dbReference type="PANTHER" id="PTHR24221:SF397">
    <property type="entry name" value="ABC TRANSPORTER, ATP-BINDING TRANSMEMBRANE PROTEIN"/>
    <property type="match status" value="1"/>
</dbReference>
<keyword evidence="8 9" id="KW-0472">Membrane</keyword>
<dbReference type="PROSITE" id="PS00211">
    <property type="entry name" value="ABC_TRANSPORTER_1"/>
    <property type="match status" value="1"/>
</dbReference>
<dbReference type="GO" id="GO:0140359">
    <property type="term" value="F:ABC-type transporter activity"/>
    <property type="evidence" value="ECO:0007669"/>
    <property type="project" value="InterPro"/>
</dbReference>
<evidence type="ECO:0000256" key="9">
    <source>
        <dbReference type="SAM" id="Phobius"/>
    </source>
</evidence>
<evidence type="ECO:0000256" key="1">
    <source>
        <dbReference type="ARBA" id="ARBA00004651"/>
    </source>
</evidence>
<dbReference type="EMBL" id="CP050856">
    <property type="protein sequence ID" value="QLH64469.1"/>
    <property type="molecule type" value="Genomic_DNA"/>
</dbReference>
<reference evidence="12 13" key="1">
    <citation type="journal article" date="2014" name="Genome Announc.">
        <title>Whole-Genome Sequence of Serratia symbiotica Strain CWBI-2.3T, a Free-Living Symbiont of the Black Bean Aphid Aphis fabae.</title>
        <authorList>
            <person name="Foray V."/>
            <person name="Grigorescu A.S."/>
            <person name="Sabri A."/>
            <person name="Haubruge E."/>
            <person name="Lognay G."/>
            <person name="Francis F."/>
            <person name="Fauconnier M.L."/>
            <person name="Hance T."/>
            <person name="Thonart P."/>
        </authorList>
    </citation>
    <scope>NUCLEOTIDE SEQUENCE [LARGE SCALE GENOMIC DNA]</scope>
    <source>
        <strain evidence="12">CWBI-2.3</strain>
        <plasmid evidence="12 13">pSsAf2.3-1</plasmid>
    </source>
</reference>
<dbReference type="SUPFAM" id="SSF90123">
    <property type="entry name" value="ABC transporter transmembrane region"/>
    <property type="match status" value="1"/>
</dbReference>
<keyword evidence="3" id="KW-1003">Cell membrane</keyword>
<keyword evidence="7 9" id="KW-1133">Transmembrane helix</keyword>
<evidence type="ECO:0000313" key="12">
    <source>
        <dbReference type="EMBL" id="QLH64469.1"/>
    </source>
</evidence>
<protein>
    <submittedName>
        <fullName evidence="12">ABC transporter ATP-binding protein</fullName>
    </submittedName>
</protein>
<feature type="transmembrane region" description="Helical" evidence="9">
    <location>
        <begin position="21"/>
        <end position="42"/>
    </location>
</feature>
<geneLocation type="plasmid" evidence="12 13">
    <name>pSsAf2.3-1</name>
</geneLocation>
<evidence type="ECO:0000256" key="8">
    <source>
        <dbReference type="ARBA" id="ARBA00023136"/>
    </source>
</evidence>
<gene>
    <name evidence="12" type="ORF">SYMBAF_16730</name>
</gene>
<proteinExistence type="predicted"/>
<evidence type="ECO:0000313" key="13">
    <source>
        <dbReference type="Proteomes" id="UP000042738"/>
    </source>
</evidence>
<comment type="subcellular location">
    <subcellularLocation>
        <location evidence="1">Cell membrane</location>
        <topology evidence="1">Multi-pass membrane protein</topology>
    </subcellularLocation>
</comment>